<evidence type="ECO:0000313" key="3">
    <source>
        <dbReference type="Proteomes" id="UP001149165"/>
    </source>
</evidence>
<dbReference type="OrthoDB" id="4461621at2759"/>
<evidence type="ECO:0000256" key="1">
    <source>
        <dbReference type="SAM" id="MobiDB-lite"/>
    </source>
</evidence>
<organism evidence="2 3">
    <name type="scientific">Penicillium angulare</name>
    <dbReference type="NCBI Taxonomy" id="116970"/>
    <lineage>
        <taxon>Eukaryota</taxon>
        <taxon>Fungi</taxon>
        <taxon>Dikarya</taxon>
        <taxon>Ascomycota</taxon>
        <taxon>Pezizomycotina</taxon>
        <taxon>Eurotiomycetes</taxon>
        <taxon>Eurotiomycetidae</taxon>
        <taxon>Eurotiales</taxon>
        <taxon>Aspergillaceae</taxon>
        <taxon>Penicillium</taxon>
    </lineage>
</organism>
<accession>A0A9W9FZP5</accession>
<feature type="region of interest" description="Disordered" evidence="1">
    <location>
        <begin position="1"/>
        <end position="24"/>
    </location>
</feature>
<dbReference type="EMBL" id="JAPQKH010000003">
    <property type="protein sequence ID" value="KAJ5109377.1"/>
    <property type="molecule type" value="Genomic_DNA"/>
</dbReference>
<reference evidence="2" key="2">
    <citation type="journal article" date="2023" name="IMA Fungus">
        <title>Comparative genomic study of the Penicillium genus elucidates a diverse pangenome and 15 lateral gene transfer events.</title>
        <authorList>
            <person name="Petersen C."/>
            <person name="Sorensen T."/>
            <person name="Nielsen M.R."/>
            <person name="Sondergaard T.E."/>
            <person name="Sorensen J.L."/>
            <person name="Fitzpatrick D.A."/>
            <person name="Frisvad J.C."/>
            <person name="Nielsen K.L."/>
        </authorList>
    </citation>
    <scope>NUCLEOTIDE SEQUENCE</scope>
    <source>
        <strain evidence="2">IBT 30069</strain>
    </source>
</reference>
<dbReference type="AlphaFoldDB" id="A0A9W9FZP5"/>
<sequence length="378" mass="43515">MPTPTPPPTNNPPPLSTNSNSKPGPWLIVLLTKTPLPPEATTYLEERLKPAPYPEEEEEFEKWTPTPSNLKYIAKQSPHIDSQANLYALAIKVHKSGRDGFLVVDELSKRQLTNTCHHGETKQPTLIFISIFENPSARHGISIWARRDTAKKETAARMFKRSEYRRERMSVVVPGVDPLTEAVSERELWGDPGFELRDPERGLFERIFPSPYSPGSKNGTEFKIQTGWEEHLQALRDGLWNSRLPSEIIDQIVSEDDSGPGAGIPGSLVRDTRIPLWKYPPSDNHLVIFLLFPTTEDTFNRTEQAIRSVLHENEPHKSFELIRWEKHRLQSRRDIMSFWIEYHRYCVIFRKMGYPPLHLLLEPIVDNSDNDNNNNNNK</sequence>
<keyword evidence="3" id="KW-1185">Reference proteome</keyword>
<proteinExistence type="predicted"/>
<dbReference type="Proteomes" id="UP001149165">
    <property type="component" value="Unassembled WGS sequence"/>
</dbReference>
<gene>
    <name evidence="2" type="ORF">N7456_006052</name>
</gene>
<feature type="compositionally biased region" description="Pro residues" evidence="1">
    <location>
        <begin position="1"/>
        <end position="15"/>
    </location>
</feature>
<reference evidence="2" key="1">
    <citation type="submission" date="2022-11" db="EMBL/GenBank/DDBJ databases">
        <authorList>
            <person name="Petersen C."/>
        </authorList>
    </citation>
    <scope>NUCLEOTIDE SEQUENCE</scope>
    <source>
        <strain evidence="2">IBT 30069</strain>
    </source>
</reference>
<evidence type="ECO:0000313" key="2">
    <source>
        <dbReference type="EMBL" id="KAJ5109377.1"/>
    </source>
</evidence>
<comment type="caution">
    <text evidence="2">The sequence shown here is derived from an EMBL/GenBank/DDBJ whole genome shotgun (WGS) entry which is preliminary data.</text>
</comment>
<protein>
    <submittedName>
        <fullName evidence="2">Uncharacterized protein</fullName>
    </submittedName>
</protein>
<name>A0A9W9FZP5_9EURO</name>